<sequence>MADVLQLVFGNLPISKHSFNAVAIFSFQLMDQLQAVLHLFQSARIEFDLIQIATQFSADITELVGNTPCLFGQSLAAAIYARQ</sequence>
<protein>
    <submittedName>
        <fullName evidence="1">Uncharacterized protein</fullName>
    </submittedName>
</protein>
<name>A0A645E5I6_9ZZZZ</name>
<dbReference type="EMBL" id="VSSQ01042277">
    <property type="protein sequence ID" value="MPM95832.1"/>
    <property type="molecule type" value="Genomic_DNA"/>
</dbReference>
<evidence type="ECO:0000313" key="1">
    <source>
        <dbReference type="EMBL" id="MPM95832.1"/>
    </source>
</evidence>
<accession>A0A645E5I6</accession>
<comment type="caution">
    <text evidence="1">The sequence shown here is derived from an EMBL/GenBank/DDBJ whole genome shotgun (WGS) entry which is preliminary data.</text>
</comment>
<proteinExistence type="predicted"/>
<organism evidence="1">
    <name type="scientific">bioreactor metagenome</name>
    <dbReference type="NCBI Taxonomy" id="1076179"/>
    <lineage>
        <taxon>unclassified sequences</taxon>
        <taxon>metagenomes</taxon>
        <taxon>ecological metagenomes</taxon>
    </lineage>
</organism>
<reference evidence="1" key="1">
    <citation type="submission" date="2019-08" db="EMBL/GenBank/DDBJ databases">
        <authorList>
            <person name="Kucharzyk K."/>
            <person name="Murdoch R.W."/>
            <person name="Higgins S."/>
            <person name="Loffler F."/>
        </authorList>
    </citation>
    <scope>NUCLEOTIDE SEQUENCE</scope>
</reference>
<dbReference type="AlphaFoldDB" id="A0A645E5I6"/>
<gene>
    <name evidence="1" type="ORF">SDC9_142987</name>
</gene>